<name>A0A1G9IZ86_9ACTN</name>
<dbReference type="OrthoDB" id="7181050at2"/>
<evidence type="ECO:0000313" key="3">
    <source>
        <dbReference type="EMBL" id="SDL30577.1"/>
    </source>
</evidence>
<protein>
    <submittedName>
        <fullName evidence="3">N-hydroxyarylamine O-acetyltransferase</fullName>
    </submittedName>
</protein>
<dbReference type="Gene3D" id="3.30.2140.10">
    <property type="entry name" value="Arylamine N-acetyltransferase"/>
    <property type="match status" value="1"/>
</dbReference>
<dbReference type="Gene3D" id="2.40.128.150">
    <property type="entry name" value="Cysteine proteinases"/>
    <property type="match status" value="1"/>
</dbReference>
<comment type="similarity">
    <text evidence="1 2">Belongs to the arylamine N-acetyltransferase family.</text>
</comment>
<dbReference type="Pfam" id="PF00797">
    <property type="entry name" value="Acetyltransf_2"/>
    <property type="match status" value="1"/>
</dbReference>
<dbReference type="SUPFAM" id="SSF54001">
    <property type="entry name" value="Cysteine proteinases"/>
    <property type="match status" value="1"/>
</dbReference>
<sequence>MSEQQAASVWQGEDLDLEAYLERIGFEGPRDATLDTLGRLQRAHTTSIPFENVHAVLGTPLPIDLDSVQERLVRRRRGGYCFEHVVLFAAALERLGFDLTGISGRITLGAAKITPATHAMIVVRFPEDDADDDRAWLCDVGFGSGPTAPIELADGAMLEADGWRYRLLRGPGALTDTWSLQQDGPDGWTDRNTFVLVQQYPIDYRVGSHYVGTHPRSPFVTRLFAQRFTGTHHHQLDGTLWKTFTPDGTHVEKEVDPADLGRLLAETFDIRLEEGELAAILGQSEPQ</sequence>
<evidence type="ECO:0000313" key="4">
    <source>
        <dbReference type="Proteomes" id="UP000199155"/>
    </source>
</evidence>
<evidence type="ECO:0000256" key="2">
    <source>
        <dbReference type="RuleBase" id="RU003452"/>
    </source>
</evidence>
<dbReference type="Proteomes" id="UP000199155">
    <property type="component" value="Unassembled WGS sequence"/>
</dbReference>
<dbReference type="GO" id="GO:0016407">
    <property type="term" value="F:acetyltransferase activity"/>
    <property type="evidence" value="ECO:0007669"/>
    <property type="project" value="InterPro"/>
</dbReference>
<gene>
    <name evidence="3" type="ORF">SAMN05421806_12632</name>
</gene>
<keyword evidence="3" id="KW-0808">Transferase</keyword>
<dbReference type="PRINTS" id="PR01543">
    <property type="entry name" value="ANATRNSFRASE"/>
</dbReference>
<proteinExistence type="inferred from homology"/>
<organism evidence="3 4">
    <name type="scientific">Streptomyces indicus</name>
    <dbReference type="NCBI Taxonomy" id="417292"/>
    <lineage>
        <taxon>Bacteria</taxon>
        <taxon>Bacillati</taxon>
        <taxon>Actinomycetota</taxon>
        <taxon>Actinomycetes</taxon>
        <taxon>Kitasatosporales</taxon>
        <taxon>Streptomycetaceae</taxon>
        <taxon>Streptomyces</taxon>
    </lineage>
</organism>
<reference evidence="3 4" key="1">
    <citation type="submission" date="2016-10" db="EMBL/GenBank/DDBJ databases">
        <authorList>
            <person name="de Groot N.N."/>
        </authorList>
    </citation>
    <scope>NUCLEOTIDE SEQUENCE [LARGE SCALE GENOMIC DNA]</scope>
    <source>
        <strain evidence="3 4">CGMCC 4.5727</strain>
    </source>
</reference>
<accession>A0A1G9IZ86</accession>
<dbReference type="PANTHER" id="PTHR11786">
    <property type="entry name" value="N-HYDROXYARYLAMINE O-ACETYLTRANSFERASE"/>
    <property type="match status" value="1"/>
</dbReference>
<keyword evidence="4" id="KW-1185">Reference proteome</keyword>
<evidence type="ECO:0000256" key="1">
    <source>
        <dbReference type="ARBA" id="ARBA00006547"/>
    </source>
</evidence>
<dbReference type="InterPro" id="IPR001447">
    <property type="entry name" value="Arylamine_N-AcTrfase"/>
</dbReference>
<dbReference type="PANTHER" id="PTHR11786:SF0">
    <property type="entry name" value="ARYLAMINE N-ACETYLTRANSFERASE 4-RELATED"/>
    <property type="match status" value="1"/>
</dbReference>
<dbReference type="RefSeq" id="WP_093617692.1">
    <property type="nucleotide sequence ID" value="NZ_FNFF01000026.1"/>
</dbReference>
<dbReference type="InterPro" id="IPR038765">
    <property type="entry name" value="Papain-like_cys_pep_sf"/>
</dbReference>
<dbReference type="EMBL" id="FNFF01000026">
    <property type="protein sequence ID" value="SDL30577.1"/>
    <property type="molecule type" value="Genomic_DNA"/>
</dbReference>
<dbReference type="AlphaFoldDB" id="A0A1G9IZ86"/>